<comment type="similarity">
    <text evidence="5">Belongs to the HdeA family.</text>
</comment>
<evidence type="ECO:0000256" key="2">
    <source>
        <dbReference type="ARBA" id="ARBA00022764"/>
    </source>
</evidence>
<gene>
    <name evidence="6" type="primary">hdeB</name>
    <name evidence="5" type="synonym">hdeA</name>
    <name evidence="6" type="ordered locus">BAV2796</name>
</gene>
<evidence type="ECO:0000256" key="1">
    <source>
        <dbReference type="ARBA" id="ARBA00022729"/>
    </source>
</evidence>
<dbReference type="Gene3D" id="1.10.890.10">
    <property type="entry name" value="HNS-dependent expression A"/>
    <property type="match status" value="1"/>
</dbReference>
<dbReference type="GO" id="GO:0030288">
    <property type="term" value="C:outer membrane-bounded periplasmic space"/>
    <property type="evidence" value="ECO:0007669"/>
    <property type="project" value="InterPro"/>
</dbReference>
<dbReference type="EMBL" id="AM167904">
    <property type="protein sequence ID" value="CAJ50407.1"/>
    <property type="molecule type" value="Genomic_DNA"/>
</dbReference>
<proteinExistence type="inferred from homology"/>
<evidence type="ECO:0000256" key="4">
    <source>
        <dbReference type="ARBA" id="ARBA00023186"/>
    </source>
</evidence>
<reference evidence="6 7" key="1">
    <citation type="journal article" date="2006" name="J. Bacteriol.">
        <title>Comparison of the genome sequence of the poultry pathogen Bordetella avium with those of B. bronchiseptica, B. pertussis, and B. parapertussis reveals extensive diversity in surface structures associated with host interaction.</title>
        <authorList>
            <person name="Sebaihia M."/>
            <person name="Preston A."/>
            <person name="Maskell D.J."/>
            <person name="Kuzmiak H."/>
            <person name="Connell T.D."/>
            <person name="King N.D."/>
            <person name="Orndorff P.E."/>
            <person name="Miyamoto D.M."/>
            <person name="Thomson N.R."/>
            <person name="Harris D."/>
            <person name="Goble A."/>
            <person name="Lord A."/>
            <person name="Murphy L."/>
            <person name="Quail M.A."/>
            <person name="Rutter S."/>
            <person name="Squares R."/>
            <person name="Squares S."/>
            <person name="Woodward J."/>
            <person name="Parkhill J."/>
            <person name="Temple L.M."/>
        </authorList>
    </citation>
    <scope>NUCLEOTIDE SEQUENCE [LARGE SCALE GENOMIC DNA]</scope>
    <source>
        <strain evidence="6 7">197N</strain>
    </source>
</reference>
<dbReference type="SUPFAM" id="SSF47752">
    <property type="entry name" value="Protein HNS-dependent expression A, HdeA"/>
    <property type="match status" value="1"/>
</dbReference>
<dbReference type="GO" id="GO:1990451">
    <property type="term" value="P:cellular stress response to acidic pH"/>
    <property type="evidence" value="ECO:0007669"/>
    <property type="project" value="UniProtKB-UniRule"/>
</dbReference>
<dbReference type="InterPro" id="IPR038303">
    <property type="entry name" value="HdeA/HdeB_sf"/>
</dbReference>
<dbReference type="HAMAP" id="MF_00946">
    <property type="entry name" value="HdeA"/>
    <property type="match status" value="1"/>
</dbReference>
<keyword evidence="3 5" id="KW-1015">Disulfide bond</keyword>
<dbReference type="InterPro" id="IPR010486">
    <property type="entry name" value="HNS-dep_expression_A/B"/>
</dbReference>
<dbReference type="InterPro" id="IPR036831">
    <property type="entry name" value="HdeA_sf"/>
</dbReference>
<comment type="function">
    <text evidence="5">Required for optimal acid stress protection. Exhibits a chaperone-like activity only at low pH by suppressing non-specifically the aggregation of denaturated periplasmic proteins.</text>
</comment>
<evidence type="ECO:0000256" key="5">
    <source>
        <dbReference type="HAMAP-Rule" id="MF_00946"/>
    </source>
</evidence>
<sequence precursor="true">MKKIIISLSIAAATLSFSGTALADAKKPMPLWQCSDYLQLNESYRPVALGFAEAVNRKGKPEDDVVDIEGIAQITPTLVTYCQENPKVALTDALAQTKANAANTTSKTPPTSSTTAK</sequence>
<evidence type="ECO:0000313" key="6">
    <source>
        <dbReference type="EMBL" id="CAJ50407.1"/>
    </source>
</evidence>
<feature type="disulfide bond" evidence="5">
    <location>
        <begin position="34"/>
        <end position="82"/>
    </location>
</feature>
<keyword evidence="4 5" id="KW-0143">Chaperone</keyword>
<keyword evidence="2 5" id="KW-0574">Periplasm</keyword>
<evidence type="ECO:0000256" key="3">
    <source>
        <dbReference type="ARBA" id="ARBA00023157"/>
    </source>
</evidence>
<protein>
    <recommendedName>
        <fullName evidence="5">Probable acid stress chaperone HdeA</fullName>
    </recommendedName>
</protein>
<keyword evidence="7" id="KW-1185">Reference proteome</keyword>
<dbReference type="NCBIfam" id="NF007576">
    <property type="entry name" value="PRK10208.1"/>
    <property type="match status" value="1"/>
</dbReference>
<dbReference type="Pfam" id="PF06411">
    <property type="entry name" value="HdeA"/>
    <property type="match status" value="1"/>
</dbReference>
<feature type="chain" id="PRO_5009019072" description="Probable acid stress chaperone HdeA" evidence="5">
    <location>
        <begin position="24"/>
        <end position="117"/>
    </location>
</feature>
<dbReference type="OrthoDB" id="7581659at2"/>
<accession>Q2KVV4</accession>
<dbReference type="eggNOG" id="ENOG5032Y4G">
    <property type="taxonomic scope" value="Bacteria"/>
</dbReference>
<dbReference type="HOGENOM" id="CLU_170142_1_0_4"/>
<dbReference type="STRING" id="360910.BAV2796"/>
<dbReference type="Proteomes" id="UP000001977">
    <property type="component" value="Chromosome"/>
</dbReference>
<organism evidence="6 7">
    <name type="scientific">Bordetella avium (strain 197N)</name>
    <dbReference type="NCBI Taxonomy" id="360910"/>
    <lineage>
        <taxon>Bacteria</taxon>
        <taxon>Pseudomonadati</taxon>
        <taxon>Pseudomonadota</taxon>
        <taxon>Betaproteobacteria</taxon>
        <taxon>Burkholderiales</taxon>
        <taxon>Alcaligenaceae</taxon>
        <taxon>Bordetella</taxon>
    </lineage>
</organism>
<keyword evidence="1 5" id="KW-0732">Signal</keyword>
<dbReference type="KEGG" id="bav:BAV2796"/>
<dbReference type="AlphaFoldDB" id="Q2KVV4"/>
<evidence type="ECO:0000313" key="7">
    <source>
        <dbReference type="Proteomes" id="UP000001977"/>
    </source>
</evidence>
<comment type="subcellular location">
    <subcellularLocation>
        <location evidence="5">Periplasm</location>
    </subcellularLocation>
</comment>
<dbReference type="InterPro" id="IPR024972">
    <property type="entry name" value="HdeA"/>
</dbReference>
<name>Q2KVV4_BORA1</name>
<dbReference type="RefSeq" id="WP_012418438.1">
    <property type="nucleotide sequence ID" value="NC_010645.1"/>
</dbReference>
<feature type="signal peptide" evidence="5">
    <location>
        <begin position="1"/>
        <end position="23"/>
    </location>
</feature>